<comment type="caution">
    <text evidence="2">The sequence shown here is derived from an EMBL/GenBank/DDBJ whole genome shotgun (WGS) entry which is preliminary data.</text>
</comment>
<dbReference type="AlphaFoldDB" id="A0A4Y2CG37"/>
<sequence length="101" mass="11058">MPQSHDNPYLNYPGSARSRSVHLSDGRCSSSSAETGVLMTITGHGPIAPVGGTHYHRQRANPNYYCSYQGSETPLTYPAASHPRTRGVPKWDMINIPAYVI</sequence>
<accession>A0A4Y2CG37</accession>
<protein>
    <submittedName>
        <fullName evidence="2">Uncharacterized protein</fullName>
    </submittedName>
</protein>
<reference evidence="2 3" key="1">
    <citation type="journal article" date="2019" name="Sci. Rep.">
        <title>Orb-weaving spider Araneus ventricosus genome elucidates the spidroin gene catalogue.</title>
        <authorList>
            <person name="Kono N."/>
            <person name="Nakamura H."/>
            <person name="Ohtoshi R."/>
            <person name="Moran D.A.P."/>
            <person name="Shinohara A."/>
            <person name="Yoshida Y."/>
            <person name="Fujiwara M."/>
            <person name="Mori M."/>
            <person name="Tomita M."/>
            <person name="Arakawa K."/>
        </authorList>
    </citation>
    <scope>NUCLEOTIDE SEQUENCE [LARGE SCALE GENOMIC DNA]</scope>
</reference>
<organism evidence="2 3">
    <name type="scientific">Araneus ventricosus</name>
    <name type="common">Orbweaver spider</name>
    <name type="synonym">Epeira ventricosa</name>
    <dbReference type="NCBI Taxonomy" id="182803"/>
    <lineage>
        <taxon>Eukaryota</taxon>
        <taxon>Metazoa</taxon>
        <taxon>Ecdysozoa</taxon>
        <taxon>Arthropoda</taxon>
        <taxon>Chelicerata</taxon>
        <taxon>Arachnida</taxon>
        <taxon>Araneae</taxon>
        <taxon>Araneomorphae</taxon>
        <taxon>Entelegynae</taxon>
        <taxon>Araneoidea</taxon>
        <taxon>Araneidae</taxon>
        <taxon>Araneus</taxon>
    </lineage>
</organism>
<name>A0A4Y2CG37_ARAVE</name>
<evidence type="ECO:0000313" key="2">
    <source>
        <dbReference type="EMBL" id="GBM02768.1"/>
    </source>
</evidence>
<dbReference type="EMBL" id="BGPR01000183">
    <property type="protein sequence ID" value="GBM02768.1"/>
    <property type="molecule type" value="Genomic_DNA"/>
</dbReference>
<dbReference type="Proteomes" id="UP000499080">
    <property type="component" value="Unassembled WGS sequence"/>
</dbReference>
<keyword evidence="3" id="KW-1185">Reference proteome</keyword>
<proteinExistence type="predicted"/>
<evidence type="ECO:0000256" key="1">
    <source>
        <dbReference type="SAM" id="MobiDB-lite"/>
    </source>
</evidence>
<evidence type="ECO:0000313" key="3">
    <source>
        <dbReference type="Proteomes" id="UP000499080"/>
    </source>
</evidence>
<feature type="region of interest" description="Disordered" evidence="1">
    <location>
        <begin position="1"/>
        <end position="31"/>
    </location>
</feature>
<gene>
    <name evidence="2" type="ORF">AVEN_40834_1</name>
</gene>